<keyword evidence="14" id="KW-1185">Reference proteome</keyword>
<protein>
    <recommendedName>
        <fullName evidence="5">Ribonuclease H</fullName>
        <ecNumber evidence="4">3.1.26.4</ecNumber>
    </recommendedName>
</protein>
<evidence type="ECO:0000256" key="10">
    <source>
        <dbReference type="ARBA" id="ARBA00022842"/>
    </source>
</evidence>
<name>A0AAE0B4U3_9ROSI</name>
<keyword evidence="11" id="KW-0472">Membrane</keyword>
<dbReference type="Pfam" id="PF01693">
    <property type="entry name" value="Cauli_VI"/>
    <property type="match status" value="1"/>
</dbReference>
<dbReference type="GO" id="GO:0046872">
    <property type="term" value="F:metal ion binding"/>
    <property type="evidence" value="ECO:0007669"/>
    <property type="project" value="UniProtKB-KW"/>
</dbReference>
<evidence type="ECO:0000256" key="1">
    <source>
        <dbReference type="ARBA" id="ARBA00001946"/>
    </source>
</evidence>
<keyword evidence="11" id="KW-0812">Transmembrane</keyword>
<dbReference type="InterPro" id="IPR011320">
    <property type="entry name" value="RNase_H1_N"/>
</dbReference>
<comment type="similarity">
    <text evidence="3">Belongs to the RNase H family.</text>
</comment>
<evidence type="ECO:0000256" key="3">
    <source>
        <dbReference type="ARBA" id="ARBA00005300"/>
    </source>
</evidence>
<dbReference type="EMBL" id="JANJYJ010000001">
    <property type="protein sequence ID" value="KAK3230008.1"/>
    <property type="molecule type" value="Genomic_DNA"/>
</dbReference>
<evidence type="ECO:0000259" key="12">
    <source>
        <dbReference type="Pfam" id="PF01693"/>
    </source>
</evidence>
<dbReference type="SUPFAM" id="SSF55658">
    <property type="entry name" value="L9 N-domain-like"/>
    <property type="match status" value="1"/>
</dbReference>
<dbReference type="GO" id="GO:0004523">
    <property type="term" value="F:RNA-DNA hybrid ribonuclease activity"/>
    <property type="evidence" value="ECO:0007669"/>
    <property type="project" value="UniProtKB-EC"/>
</dbReference>
<dbReference type="Proteomes" id="UP001281410">
    <property type="component" value="Unassembled WGS sequence"/>
</dbReference>
<evidence type="ECO:0000256" key="8">
    <source>
        <dbReference type="ARBA" id="ARBA00022759"/>
    </source>
</evidence>
<reference evidence="13" key="1">
    <citation type="journal article" date="2023" name="Plant J.">
        <title>Genome sequences and population genomics provide insights into the demographic history, inbreeding, and mutation load of two 'living fossil' tree species of Dipteronia.</title>
        <authorList>
            <person name="Feng Y."/>
            <person name="Comes H.P."/>
            <person name="Chen J."/>
            <person name="Zhu S."/>
            <person name="Lu R."/>
            <person name="Zhang X."/>
            <person name="Li P."/>
            <person name="Qiu J."/>
            <person name="Olsen K.M."/>
            <person name="Qiu Y."/>
        </authorList>
    </citation>
    <scope>NUCLEOTIDE SEQUENCE</scope>
    <source>
        <strain evidence="13">NBL</strain>
    </source>
</reference>
<evidence type="ECO:0000256" key="7">
    <source>
        <dbReference type="ARBA" id="ARBA00022723"/>
    </source>
</evidence>
<evidence type="ECO:0000256" key="5">
    <source>
        <dbReference type="ARBA" id="ARBA00017721"/>
    </source>
</evidence>
<evidence type="ECO:0000256" key="9">
    <source>
        <dbReference type="ARBA" id="ARBA00022801"/>
    </source>
</evidence>
<keyword evidence="10" id="KW-0460">Magnesium</keyword>
<keyword evidence="6" id="KW-0540">Nuclease</keyword>
<comment type="cofactor">
    <cofactor evidence="1">
        <name>Mg(2+)</name>
        <dbReference type="ChEBI" id="CHEBI:18420"/>
    </cofactor>
</comment>
<dbReference type="Gene3D" id="3.40.970.10">
    <property type="entry name" value="Ribonuclease H1, N-terminal domain"/>
    <property type="match status" value="1"/>
</dbReference>
<evidence type="ECO:0000313" key="14">
    <source>
        <dbReference type="Proteomes" id="UP001281410"/>
    </source>
</evidence>
<evidence type="ECO:0000313" key="13">
    <source>
        <dbReference type="EMBL" id="KAK3230008.1"/>
    </source>
</evidence>
<feature type="transmembrane region" description="Helical" evidence="11">
    <location>
        <begin position="266"/>
        <end position="283"/>
    </location>
</feature>
<accession>A0AAE0B4U3</accession>
<feature type="domain" description="Ribonuclease H1 N-terminal" evidence="12">
    <location>
        <begin position="185"/>
        <end position="224"/>
    </location>
</feature>
<proteinExistence type="inferred from homology"/>
<keyword evidence="8" id="KW-0255">Endonuclease</keyword>
<keyword evidence="9" id="KW-0378">Hydrolase</keyword>
<comment type="function">
    <text evidence="2">Endonuclease that specifically degrades the RNA of RNA-DNA hybrids.</text>
</comment>
<dbReference type="EC" id="3.1.26.4" evidence="4"/>
<gene>
    <name evidence="13" type="ORF">Dsin_001889</name>
</gene>
<evidence type="ECO:0000256" key="4">
    <source>
        <dbReference type="ARBA" id="ARBA00012180"/>
    </source>
</evidence>
<organism evidence="13 14">
    <name type="scientific">Dipteronia sinensis</name>
    <dbReference type="NCBI Taxonomy" id="43782"/>
    <lineage>
        <taxon>Eukaryota</taxon>
        <taxon>Viridiplantae</taxon>
        <taxon>Streptophyta</taxon>
        <taxon>Embryophyta</taxon>
        <taxon>Tracheophyta</taxon>
        <taxon>Spermatophyta</taxon>
        <taxon>Magnoliopsida</taxon>
        <taxon>eudicotyledons</taxon>
        <taxon>Gunneridae</taxon>
        <taxon>Pentapetalae</taxon>
        <taxon>rosids</taxon>
        <taxon>malvids</taxon>
        <taxon>Sapindales</taxon>
        <taxon>Sapindaceae</taxon>
        <taxon>Hippocastanoideae</taxon>
        <taxon>Acereae</taxon>
        <taxon>Dipteronia</taxon>
    </lineage>
</organism>
<dbReference type="InterPro" id="IPR009027">
    <property type="entry name" value="Ribosomal_bL9/RNase_H1_N"/>
</dbReference>
<evidence type="ECO:0000256" key="11">
    <source>
        <dbReference type="SAM" id="Phobius"/>
    </source>
</evidence>
<evidence type="ECO:0000256" key="2">
    <source>
        <dbReference type="ARBA" id="ARBA00004065"/>
    </source>
</evidence>
<dbReference type="FunFam" id="3.40.970.10:FF:000002">
    <property type="entry name" value="Ribonuclease H"/>
    <property type="match status" value="1"/>
</dbReference>
<evidence type="ECO:0000256" key="6">
    <source>
        <dbReference type="ARBA" id="ARBA00022722"/>
    </source>
</evidence>
<keyword evidence="7" id="KW-0479">Metal-binding</keyword>
<dbReference type="AlphaFoldDB" id="A0AAE0B4U3"/>
<dbReference type="InterPro" id="IPR037056">
    <property type="entry name" value="RNase_H1_N_sf"/>
</dbReference>
<sequence length="286" mass="31739">MSDCSLISKLYLQIAIGTHSSLDGANQLYFCGATIISSKTENDLSLATIPRPNRTVPMPVNYFLGSGAFVIFDCHVINCETFKEDEIAIGTHSSLDGADQLYFCGAPIISSITEDDLSLGTIPRPNRTVPRPVNYFLGLGAFATFARHVINCDTFEEDEVSLGSCRPRKRYLSSVLYEMGKKFVYVVFKGRRTGVYNSWPECHEHIDGFPGASYQKFNSTDEAYKVISSRSGHSSHSWLESLVNVEEKESSVNVEEKVSEKNQSTGVMLFSFLFVFIFGVLVGKIV</sequence>
<comment type="caution">
    <text evidence="13">The sequence shown here is derived from an EMBL/GenBank/DDBJ whole genome shotgun (WGS) entry which is preliminary data.</text>
</comment>
<keyword evidence="11" id="KW-1133">Transmembrane helix</keyword>